<dbReference type="EMBL" id="LAZR01004109">
    <property type="protein sequence ID" value="KKN11694.1"/>
    <property type="molecule type" value="Genomic_DNA"/>
</dbReference>
<organism evidence="1">
    <name type="scientific">marine sediment metagenome</name>
    <dbReference type="NCBI Taxonomy" id="412755"/>
    <lineage>
        <taxon>unclassified sequences</taxon>
        <taxon>metagenomes</taxon>
        <taxon>ecological metagenomes</taxon>
    </lineage>
</organism>
<gene>
    <name evidence="1" type="ORF">LCGC14_1024010</name>
</gene>
<comment type="caution">
    <text evidence="1">The sequence shown here is derived from an EMBL/GenBank/DDBJ whole genome shotgun (WGS) entry which is preliminary data.</text>
</comment>
<accession>A0A0F9N145</accession>
<sequence length="287" mass="31157">MRVFVVKREIMAFDPNTGIFSDTAIGGFGRSLNPDLSNDFKKRRFEQFTRREGEFANLSGDPEAGARQIAKSKAAGEEFVGRFRTGLEAATVGIEQELGLPGLRAGAFEAGQTARGVAEQVRGIPGTQQTIAKQVGISAPRLAQRTAAETAKLTPALSAATRGLEETQAAQQFGETEFGRRLEQFIKPFDIEAGFLGENIKQEFDLFKVQIGADLDREIANLQERGLNDRAALDRAIKAAEIEKAASEGTVQDLGDRLVLMDPRTGEIIKSHVKGLVPKRLSGPDGW</sequence>
<proteinExistence type="predicted"/>
<reference evidence="1" key="1">
    <citation type="journal article" date="2015" name="Nature">
        <title>Complex archaea that bridge the gap between prokaryotes and eukaryotes.</title>
        <authorList>
            <person name="Spang A."/>
            <person name="Saw J.H."/>
            <person name="Jorgensen S.L."/>
            <person name="Zaremba-Niedzwiedzka K."/>
            <person name="Martijn J."/>
            <person name="Lind A.E."/>
            <person name="van Eijk R."/>
            <person name="Schleper C."/>
            <person name="Guy L."/>
            <person name="Ettema T.J."/>
        </authorList>
    </citation>
    <scope>NUCLEOTIDE SEQUENCE</scope>
</reference>
<protein>
    <submittedName>
        <fullName evidence="1">Uncharacterized protein</fullName>
    </submittedName>
</protein>
<name>A0A0F9N145_9ZZZZ</name>
<dbReference type="AlphaFoldDB" id="A0A0F9N145"/>
<evidence type="ECO:0000313" key="1">
    <source>
        <dbReference type="EMBL" id="KKN11694.1"/>
    </source>
</evidence>